<dbReference type="EMBL" id="JADEZV010000002">
    <property type="protein sequence ID" value="MBE9391231.1"/>
    <property type="molecule type" value="Genomic_DNA"/>
</dbReference>
<feature type="domain" description="Glycosyltransferase subfamily 4-like N-terminal" evidence="3">
    <location>
        <begin position="23"/>
        <end position="182"/>
    </location>
</feature>
<dbReference type="PANTHER" id="PTHR12526:SF630">
    <property type="entry name" value="GLYCOSYLTRANSFERASE"/>
    <property type="match status" value="1"/>
</dbReference>
<name>A0A843AJW9_9CREN</name>
<comment type="caution">
    <text evidence="4">The sequence shown here is derived from an EMBL/GenBank/DDBJ whole genome shotgun (WGS) entry which is preliminary data.</text>
</comment>
<dbReference type="Pfam" id="PF00534">
    <property type="entry name" value="Glycos_transf_1"/>
    <property type="match status" value="1"/>
</dbReference>
<dbReference type="CDD" id="cd03801">
    <property type="entry name" value="GT4_PimA-like"/>
    <property type="match status" value="1"/>
</dbReference>
<proteinExistence type="predicted"/>
<dbReference type="PANTHER" id="PTHR12526">
    <property type="entry name" value="GLYCOSYLTRANSFERASE"/>
    <property type="match status" value="1"/>
</dbReference>
<dbReference type="GO" id="GO:0016757">
    <property type="term" value="F:glycosyltransferase activity"/>
    <property type="evidence" value="ECO:0007669"/>
    <property type="project" value="InterPro"/>
</dbReference>
<evidence type="ECO:0000313" key="4">
    <source>
        <dbReference type="EMBL" id="MBE9391231.1"/>
    </source>
</evidence>
<sequence length="374" mass="43610">MLKIVLITGWYPTQDDPLNGFFVREHVRALMKTGKVNIVILHYKRSEVPIYKIYKEYDENEIKVIRILINRKLKIIFNMIAFIIILLYLIKLKPHIIHTINYTTTALFSFLKFILRKPIVYTEHSYDVFKPIGFKRFLFNIALRFSDIVLPVSKVQQFVLMRNFPKIDKSKFIVVYNTIDEDYCKCSENKFNEPIVLAISRLEKEKGIQYLIEAIARIKYKDTKLYIVGSGSYEYELKKLVTELNLNNRVIFVGYLHPNSNIKKELLCNTTMLVFPSRLETFGYVMVEALICGKPVCTTAITGSELIPNYAGIVLKKVDINSLARSIEEILEKLEKFNAIKIKSYAQRVFGHSSIGKKLYEIYYSVLKYGKNKS</sequence>
<accession>A0A843AJW9</accession>
<dbReference type="RefSeq" id="WP_193803639.1">
    <property type="nucleotide sequence ID" value="NZ_JADEZV010000002.1"/>
</dbReference>
<reference evidence="4" key="1">
    <citation type="submission" date="2020-10" db="EMBL/GenBank/DDBJ databases">
        <title>Fervidococcus fontis strain 3639Fd - the first crenarchaeon capable of growth on lipids.</title>
        <authorList>
            <person name="Kochetkova T.V."/>
            <person name="Elcheninov A.G."/>
            <person name="Toschakov S.V."/>
            <person name="Kublanov I.V."/>
        </authorList>
    </citation>
    <scope>NUCLEOTIDE SEQUENCE</scope>
    <source>
        <strain evidence="4">3639Fd</strain>
    </source>
</reference>
<keyword evidence="1" id="KW-0812">Transmembrane</keyword>
<evidence type="ECO:0000256" key="1">
    <source>
        <dbReference type="SAM" id="Phobius"/>
    </source>
</evidence>
<dbReference type="Gene3D" id="3.40.50.2000">
    <property type="entry name" value="Glycogen Phosphorylase B"/>
    <property type="match status" value="2"/>
</dbReference>
<feature type="transmembrane region" description="Helical" evidence="1">
    <location>
        <begin position="73"/>
        <end position="90"/>
    </location>
</feature>
<dbReference type="Proteomes" id="UP000652307">
    <property type="component" value="Unassembled WGS sequence"/>
</dbReference>
<feature type="domain" description="Glycosyl transferase family 1" evidence="2">
    <location>
        <begin position="192"/>
        <end position="340"/>
    </location>
</feature>
<keyword evidence="1" id="KW-0472">Membrane</keyword>
<dbReference type="SUPFAM" id="SSF53756">
    <property type="entry name" value="UDP-Glycosyltransferase/glycogen phosphorylase"/>
    <property type="match status" value="1"/>
</dbReference>
<dbReference type="InterPro" id="IPR028098">
    <property type="entry name" value="Glyco_trans_4-like_N"/>
</dbReference>
<organism evidence="4 5">
    <name type="scientific">Fervidicoccus fontis</name>
    <dbReference type="NCBI Taxonomy" id="683846"/>
    <lineage>
        <taxon>Archaea</taxon>
        <taxon>Thermoproteota</taxon>
        <taxon>Thermoprotei</taxon>
        <taxon>Fervidicoccales</taxon>
        <taxon>Fervidicoccaceae</taxon>
        <taxon>Fervidicoccus</taxon>
    </lineage>
</organism>
<keyword evidence="4" id="KW-0808">Transferase</keyword>
<evidence type="ECO:0000313" key="5">
    <source>
        <dbReference type="Proteomes" id="UP000652307"/>
    </source>
</evidence>
<dbReference type="InterPro" id="IPR001296">
    <property type="entry name" value="Glyco_trans_1"/>
</dbReference>
<protein>
    <submittedName>
        <fullName evidence="4">Glycosyltransferase family 4 protein</fullName>
    </submittedName>
</protein>
<gene>
    <name evidence="4" type="ORF">IOK49_03965</name>
</gene>
<keyword evidence="1" id="KW-1133">Transmembrane helix</keyword>
<evidence type="ECO:0000259" key="2">
    <source>
        <dbReference type="Pfam" id="PF00534"/>
    </source>
</evidence>
<evidence type="ECO:0000259" key="3">
    <source>
        <dbReference type="Pfam" id="PF13439"/>
    </source>
</evidence>
<dbReference type="Pfam" id="PF13439">
    <property type="entry name" value="Glyco_transf_4"/>
    <property type="match status" value="1"/>
</dbReference>
<dbReference type="AlphaFoldDB" id="A0A843AJW9"/>